<dbReference type="GO" id="GO:0008270">
    <property type="term" value="F:zinc ion binding"/>
    <property type="evidence" value="ECO:0007669"/>
    <property type="project" value="UniProtKB-KW"/>
</dbReference>
<feature type="non-terminal residue" evidence="7">
    <location>
        <position position="1"/>
    </location>
</feature>
<dbReference type="PANTHER" id="PTHR25462:SF291">
    <property type="entry name" value="E3 UBIQUITIN-PROTEIN LIGASE TRIM45"/>
    <property type="match status" value="1"/>
</dbReference>
<evidence type="ECO:0000256" key="1">
    <source>
        <dbReference type="ARBA" id="ARBA00022723"/>
    </source>
</evidence>
<evidence type="ECO:0000256" key="4">
    <source>
        <dbReference type="PROSITE-ProRule" id="PRU00175"/>
    </source>
</evidence>
<proteinExistence type="predicted"/>
<evidence type="ECO:0000256" key="3">
    <source>
        <dbReference type="ARBA" id="ARBA00022833"/>
    </source>
</evidence>
<keyword evidence="2 4" id="KW-0863">Zinc-finger</keyword>
<dbReference type="SUPFAM" id="SSF57850">
    <property type="entry name" value="RING/U-box"/>
    <property type="match status" value="1"/>
</dbReference>
<evidence type="ECO:0000313" key="7">
    <source>
        <dbReference type="EMBL" id="KAJ8958948.1"/>
    </source>
</evidence>
<protein>
    <recommendedName>
        <fullName evidence="6">RING-type domain-containing protein</fullName>
    </recommendedName>
</protein>
<keyword evidence="3" id="KW-0862">Zinc</keyword>
<evidence type="ECO:0000313" key="8">
    <source>
        <dbReference type="Proteomes" id="UP001162162"/>
    </source>
</evidence>
<dbReference type="InterPro" id="IPR027370">
    <property type="entry name" value="Znf-RING_euk"/>
</dbReference>
<dbReference type="SMART" id="SM00184">
    <property type="entry name" value="RING"/>
    <property type="match status" value="1"/>
</dbReference>
<dbReference type="Gene3D" id="3.30.40.10">
    <property type="entry name" value="Zinc/RING finger domain, C3HC4 (zinc finger)"/>
    <property type="match status" value="1"/>
</dbReference>
<name>A0AAV8Z6X7_9CUCU</name>
<keyword evidence="8" id="KW-1185">Reference proteome</keyword>
<evidence type="ECO:0000256" key="5">
    <source>
        <dbReference type="SAM" id="MobiDB-lite"/>
    </source>
</evidence>
<dbReference type="InterPro" id="IPR047153">
    <property type="entry name" value="TRIM45/56/19-like"/>
</dbReference>
<feature type="compositionally biased region" description="Polar residues" evidence="5">
    <location>
        <begin position="46"/>
        <end position="61"/>
    </location>
</feature>
<feature type="compositionally biased region" description="Basic and acidic residues" evidence="5">
    <location>
        <begin position="21"/>
        <end position="44"/>
    </location>
</feature>
<dbReference type="GO" id="GO:0061630">
    <property type="term" value="F:ubiquitin protein ligase activity"/>
    <property type="evidence" value="ECO:0007669"/>
    <property type="project" value="TreeGrafter"/>
</dbReference>
<dbReference type="PROSITE" id="PS00518">
    <property type="entry name" value="ZF_RING_1"/>
    <property type="match status" value="1"/>
</dbReference>
<evidence type="ECO:0000256" key="2">
    <source>
        <dbReference type="ARBA" id="ARBA00022771"/>
    </source>
</evidence>
<reference evidence="7" key="1">
    <citation type="journal article" date="2023" name="Insect Mol. Biol.">
        <title>Genome sequencing provides insights into the evolution of gene families encoding plant cell wall-degrading enzymes in longhorned beetles.</title>
        <authorList>
            <person name="Shin N.R."/>
            <person name="Okamura Y."/>
            <person name="Kirsch R."/>
            <person name="Pauchet Y."/>
        </authorList>
    </citation>
    <scope>NUCLEOTIDE SEQUENCE</scope>
    <source>
        <strain evidence="7">AMC_N1</strain>
    </source>
</reference>
<dbReference type="EMBL" id="JAPWTK010000015">
    <property type="protein sequence ID" value="KAJ8958948.1"/>
    <property type="molecule type" value="Genomic_DNA"/>
</dbReference>
<dbReference type="PROSITE" id="PS50089">
    <property type="entry name" value="ZF_RING_2"/>
    <property type="match status" value="1"/>
</dbReference>
<comment type="caution">
    <text evidence="7">The sequence shown here is derived from an EMBL/GenBank/DDBJ whole genome shotgun (WGS) entry which is preliminary data.</text>
</comment>
<evidence type="ECO:0000259" key="6">
    <source>
        <dbReference type="PROSITE" id="PS50089"/>
    </source>
</evidence>
<gene>
    <name evidence="7" type="ORF">NQ318_019719</name>
</gene>
<dbReference type="InterPro" id="IPR017907">
    <property type="entry name" value="Znf_RING_CS"/>
</dbReference>
<keyword evidence="1" id="KW-0479">Metal-binding</keyword>
<dbReference type="AlphaFoldDB" id="A0AAV8Z6X7"/>
<dbReference type="Pfam" id="PF13445">
    <property type="entry name" value="zf-RING_UBOX"/>
    <property type="match status" value="1"/>
</dbReference>
<dbReference type="Proteomes" id="UP001162162">
    <property type="component" value="Unassembled WGS sequence"/>
</dbReference>
<dbReference type="PANTHER" id="PTHR25462">
    <property type="entry name" value="BONUS, ISOFORM C-RELATED"/>
    <property type="match status" value="1"/>
</dbReference>
<organism evidence="7 8">
    <name type="scientific">Aromia moschata</name>
    <dbReference type="NCBI Taxonomy" id="1265417"/>
    <lineage>
        <taxon>Eukaryota</taxon>
        <taxon>Metazoa</taxon>
        <taxon>Ecdysozoa</taxon>
        <taxon>Arthropoda</taxon>
        <taxon>Hexapoda</taxon>
        <taxon>Insecta</taxon>
        <taxon>Pterygota</taxon>
        <taxon>Neoptera</taxon>
        <taxon>Endopterygota</taxon>
        <taxon>Coleoptera</taxon>
        <taxon>Polyphaga</taxon>
        <taxon>Cucujiformia</taxon>
        <taxon>Chrysomeloidea</taxon>
        <taxon>Cerambycidae</taxon>
        <taxon>Cerambycinae</taxon>
        <taxon>Callichromatini</taxon>
        <taxon>Aromia</taxon>
    </lineage>
</organism>
<dbReference type="InterPro" id="IPR001841">
    <property type="entry name" value="Znf_RING"/>
</dbReference>
<accession>A0AAV8Z6X7</accession>
<feature type="region of interest" description="Disordered" evidence="5">
    <location>
        <begin position="19"/>
        <end position="63"/>
    </location>
</feature>
<sequence>AMMDIDRISYIFGSFARRRQSHEAGSPKRRSIEPPKKAFHDRSKSAPHQSRKTTMVTSPRAKSTIGLPVDEAKFKCPMCRRQYSDPRVIPCLHTFCLRCLQEMERREFTTWYDVDVEGQQASTNNKRQSTWWAGSERRAPGCSVRFGVREK</sequence>
<dbReference type="InterPro" id="IPR013083">
    <property type="entry name" value="Znf_RING/FYVE/PHD"/>
</dbReference>
<feature type="domain" description="RING-type" evidence="6">
    <location>
        <begin position="76"/>
        <end position="102"/>
    </location>
</feature>